<dbReference type="EMBL" id="JACRJB010000025">
    <property type="protein sequence ID" value="MBI5129801.1"/>
    <property type="molecule type" value="Genomic_DNA"/>
</dbReference>
<keyword evidence="6 15" id="KW-1133">Transmembrane helix</keyword>
<dbReference type="InterPro" id="IPR046357">
    <property type="entry name" value="PPIase_dom_sf"/>
</dbReference>
<evidence type="ECO:0000256" key="10">
    <source>
        <dbReference type="ARBA" id="ARBA00031484"/>
    </source>
</evidence>
<keyword evidence="7 15" id="KW-0472">Membrane</keyword>
<evidence type="ECO:0000256" key="5">
    <source>
        <dbReference type="ARBA" id="ARBA00022692"/>
    </source>
</evidence>
<accession>A0A933W0U2</accession>
<name>A0A933W0U2_RHOPL</name>
<evidence type="ECO:0000256" key="4">
    <source>
        <dbReference type="ARBA" id="ARBA00022519"/>
    </source>
</evidence>
<dbReference type="PROSITE" id="PS50198">
    <property type="entry name" value="PPIC_PPIASE_2"/>
    <property type="match status" value="1"/>
</dbReference>
<comment type="caution">
    <text evidence="17">The sequence shown here is derived from an EMBL/GenBank/DDBJ whole genome shotgun (WGS) entry which is preliminary data.</text>
</comment>
<dbReference type="Proteomes" id="UP000782519">
    <property type="component" value="Unassembled WGS sequence"/>
</dbReference>
<keyword evidence="5 15" id="KW-0812">Transmembrane</keyword>
<comment type="subcellular location">
    <subcellularLocation>
        <location evidence="1">Cell inner membrane</location>
        <topology evidence="1">Single-pass type II membrane protein</topology>
        <orientation evidence="1">Periplasmic side</orientation>
    </subcellularLocation>
</comment>
<feature type="domain" description="PpiC" evidence="16">
    <location>
        <begin position="270"/>
        <end position="357"/>
    </location>
</feature>
<sequence>MLRGIRNASSNWVGKTIMTLVMGVLILSFAVWGIADIFRGFGRSTLATIGSTEISTEQFRQTYNDRLQQIGRQFGRPLTPDQARAFGIDRQVLQQVIAEAALDEDARRLGLGQSDEQTMKSILADPNFKGTNGAFDPNRFQQVIRQFGFTEQRYIAEQRKVALRRQIAGTVTAGLAPSNTMLQVASQFQNEQRAIDYLKLTDAQVGAIEPPSSEALAAFYEDHKAQFRAPEYRKVAFVAVTPESIAKWTEVSDADARKLFDERKDKLSTPEKRQVSQIVFPNAEEAQAARAKIAEGASFDDIATQRGLKPADVELGLVSKADMLDPAVANAAFTLPLNEVSQPIKGAFGTALVKVGKIEPGVQPSYESVAATIKRDVALERARAKVQELHDKMEDARAGGANVIEAAKTLGVNAVTIEALDRSGRGPDGQPVKDIPQGLELATSAFNSDVGVDTESINFQNGYVWFDVLGVTPSRERSLDEVKDQVEARWRIEQVTSRLRTLAAELVQKLGTDGKLAEVAPQGVKVETATGLKREGTTPGVPANVVEAVFRTAKDGFGQSQGGTGNEWFVYRVTDVTIPPVDLASADAKKLKDALVQRMNDEQVGEYIAWLEKDIGTKINDQAVAQATGAATN</sequence>
<dbReference type="Pfam" id="PF13624">
    <property type="entry name" value="SurA_N_3"/>
    <property type="match status" value="1"/>
</dbReference>
<dbReference type="AlphaFoldDB" id="A0A933W0U2"/>
<evidence type="ECO:0000256" key="6">
    <source>
        <dbReference type="ARBA" id="ARBA00022989"/>
    </source>
</evidence>
<feature type="transmembrane region" description="Helical" evidence="15">
    <location>
        <begin position="12"/>
        <end position="35"/>
    </location>
</feature>
<dbReference type="Gene3D" id="1.10.4030.10">
    <property type="entry name" value="Porin chaperone SurA, peptide-binding domain"/>
    <property type="match status" value="1"/>
</dbReference>
<dbReference type="Pfam" id="PF13145">
    <property type="entry name" value="Rotamase_2"/>
    <property type="match status" value="1"/>
</dbReference>
<reference evidence="17" key="1">
    <citation type="submission" date="2020-07" db="EMBL/GenBank/DDBJ databases">
        <title>Huge and variable diversity of episymbiotic CPR bacteria and DPANN archaea in groundwater ecosystems.</title>
        <authorList>
            <person name="He C.Y."/>
            <person name="Keren R."/>
            <person name="Whittaker M."/>
            <person name="Farag I.F."/>
            <person name="Doudna J."/>
            <person name="Cate J.H.D."/>
            <person name="Banfield J.F."/>
        </authorList>
    </citation>
    <scope>NUCLEOTIDE SEQUENCE</scope>
    <source>
        <strain evidence="17">NC_groundwater_1818_Pr3_B-0.1um_66_35</strain>
    </source>
</reference>
<comment type="similarity">
    <text evidence="11">Belongs to the PpiD chaperone family.</text>
</comment>
<gene>
    <name evidence="17" type="ORF">HZA66_10185</name>
</gene>
<evidence type="ECO:0000256" key="2">
    <source>
        <dbReference type="ARBA" id="ARBA00018370"/>
    </source>
</evidence>
<evidence type="ECO:0000256" key="1">
    <source>
        <dbReference type="ARBA" id="ARBA00004382"/>
    </source>
</evidence>
<keyword evidence="14" id="KW-0697">Rotamase</keyword>
<dbReference type="SUPFAM" id="SSF54534">
    <property type="entry name" value="FKBP-like"/>
    <property type="match status" value="1"/>
</dbReference>
<dbReference type="PANTHER" id="PTHR47529:SF1">
    <property type="entry name" value="PERIPLASMIC CHAPERONE PPID"/>
    <property type="match status" value="1"/>
</dbReference>
<dbReference type="GO" id="GO:0005886">
    <property type="term" value="C:plasma membrane"/>
    <property type="evidence" value="ECO:0007669"/>
    <property type="project" value="UniProtKB-SubCell"/>
</dbReference>
<dbReference type="PANTHER" id="PTHR47529">
    <property type="entry name" value="PEPTIDYL-PROLYL CIS-TRANS ISOMERASE D"/>
    <property type="match status" value="1"/>
</dbReference>
<dbReference type="InterPro" id="IPR052029">
    <property type="entry name" value="PpiD_chaperone"/>
</dbReference>
<dbReference type="GO" id="GO:0003755">
    <property type="term" value="F:peptidyl-prolyl cis-trans isomerase activity"/>
    <property type="evidence" value="ECO:0007669"/>
    <property type="project" value="UniProtKB-KW"/>
</dbReference>
<evidence type="ECO:0000256" key="11">
    <source>
        <dbReference type="ARBA" id="ARBA00038408"/>
    </source>
</evidence>
<evidence type="ECO:0000256" key="9">
    <source>
        <dbReference type="ARBA" id="ARBA00030642"/>
    </source>
</evidence>
<dbReference type="SUPFAM" id="SSF109998">
    <property type="entry name" value="Triger factor/SurA peptide-binding domain-like"/>
    <property type="match status" value="1"/>
</dbReference>
<dbReference type="InterPro" id="IPR000297">
    <property type="entry name" value="PPIase_PpiC"/>
</dbReference>
<evidence type="ECO:0000256" key="3">
    <source>
        <dbReference type="ARBA" id="ARBA00022475"/>
    </source>
</evidence>
<evidence type="ECO:0000256" key="12">
    <source>
        <dbReference type="ARBA" id="ARBA00040743"/>
    </source>
</evidence>
<evidence type="ECO:0000313" key="17">
    <source>
        <dbReference type="EMBL" id="MBI5129801.1"/>
    </source>
</evidence>
<protein>
    <recommendedName>
        <fullName evidence="2">Parvulin-like PPIase</fullName>
    </recommendedName>
    <alternativeName>
        <fullName evidence="9">Peptidyl-prolyl cis-trans isomerase plp</fullName>
    </alternativeName>
    <alternativeName>
        <fullName evidence="12">Periplasmic chaperone PpiD</fullName>
    </alternativeName>
    <alternativeName>
        <fullName evidence="13">Periplasmic folding chaperone</fullName>
    </alternativeName>
    <alternativeName>
        <fullName evidence="10">Rotamase plp</fullName>
    </alternativeName>
</protein>
<proteinExistence type="inferred from homology"/>
<evidence type="ECO:0000256" key="8">
    <source>
        <dbReference type="ARBA" id="ARBA00023186"/>
    </source>
</evidence>
<evidence type="ECO:0000259" key="16">
    <source>
        <dbReference type="PROSITE" id="PS50198"/>
    </source>
</evidence>
<keyword evidence="4" id="KW-0997">Cell inner membrane</keyword>
<keyword evidence="14" id="KW-0413">Isomerase</keyword>
<evidence type="ECO:0000256" key="13">
    <source>
        <dbReference type="ARBA" id="ARBA00042775"/>
    </source>
</evidence>
<organism evidence="17 18">
    <name type="scientific">Rhodopseudomonas palustris</name>
    <dbReference type="NCBI Taxonomy" id="1076"/>
    <lineage>
        <taxon>Bacteria</taxon>
        <taxon>Pseudomonadati</taxon>
        <taxon>Pseudomonadota</taxon>
        <taxon>Alphaproteobacteria</taxon>
        <taxon>Hyphomicrobiales</taxon>
        <taxon>Nitrobacteraceae</taxon>
        <taxon>Rhodopseudomonas</taxon>
    </lineage>
</organism>
<dbReference type="InterPro" id="IPR027304">
    <property type="entry name" value="Trigger_fact/SurA_dom_sf"/>
</dbReference>
<keyword evidence="3" id="KW-1003">Cell membrane</keyword>
<keyword evidence="8" id="KW-0143">Chaperone</keyword>
<evidence type="ECO:0000256" key="15">
    <source>
        <dbReference type="SAM" id="Phobius"/>
    </source>
</evidence>
<evidence type="ECO:0000256" key="14">
    <source>
        <dbReference type="PROSITE-ProRule" id="PRU00278"/>
    </source>
</evidence>
<evidence type="ECO:0000256" key="7">
    <source>
        <dbReference type="ARBA" id="ARBA00023136"/>
    </source>
</evidence>
<dbReference type="Gene3D" id="3.10.50.40">
    <property type="match status" value="1"/>
</dbReference>
<evidence type="ECO:0000313" key="18">
    <source>
        <dbReference type="Proteomes" id="UP000782519"/>
    </source>
</evidence>